<gene>
    <name evidence="1" type="ORF">AG0111_0g5165</name>
</gene>
<dbReference type="Proteomes" id="UP000293547">
    <property type="component" value="Unassembled WGS sequence"/>
</dbReference>
<evidence type="ECO:0000313" key="1">
    <source>
        <dbReference type="EMBL" id="KAB2106951.1"/>
    </source>
</evidence>
<comment type="caution">
    <text evidence="1">The sequence shown here is derived from an EMBL/GenBank/DDBJ whole genome shotgun (WGS) entry which is preliminary data.</text>
</comment>
<name>A0ACB6FR96_9PLEO</name>
<accession>A0ACB6FR96</accession>
<organism evidence="1 2">
    <name type="scientific">Alternaria gaisen</name>
    <dbReference type="NCBI Taxonomy" id="167740"/>
    <lineage>
        <taxon>Eukaryota</taxon>
        <taxon>Fungi</taxon>
        <taxon>Dikarya</taxon>
        <taxon>Ascomycota</taxon>
        <taxon>Pezizomycotina</taxon>
        <taxon>Dothideomycetes</taxon>
        <taxon>Pleosporomycetidae</taxon>
        <taxon>Pleosporales</taxon>
        <taxon>Pleosporineae</taxon>
        <taxon>Pleosporaceae</taxon>
        <taxon>Alternaria</taxon>
        <taxon>Alternaria sect. Alternaria</taxon>
    </lineage>
</organism>
<keyword evidence="2" id="KW-1185">Reference proteome</keyword>
<evidence type="ECO:0000313" key="2">
    <source>
        <dbReference type="Proteomes" id="UP000293547"/>
    </source>
</evidence>
<reference evidence="1 2" key="1">
    <citation type="journal article" date="2019" name="bioRxiv">
        <title>Genomics, evolutionary history and diagnostics of the Alternaria alternata species group including apple and Asian pear pathotypes.</title>
        <authorList>
            <person name="Armitage A.D."/>
            <person name="Cockerton H.M."/>
            <person name="Sreenivasaprasad S."/>
            <person name="Woodhall J.W."/>
            <person name="Lane C.R."/>
            <person name="Harrison R.J."/>
            <person name="Clarkson J.P."/>
        </authorList>
    </citation>
    <scope>NUCLEOTIDE SEQUENCE [LARGE SCALE GENOMIC DNA]</scope>
    <source>
        <strain evidence="1 2">FERA 650</strain>
    </source>
</reference>
<sequence>MSILVKEEGKRSRCLNQEADQGIQIREWQAATTTITIGGILGTESSMALRLSHQLRILKGSVFVTHRHLQEYSTKRRFVSIDSAVSRPPLHFLDAMKKLASGVLLL</sequence>
<proteinExistence type="predicted"/>
<dbReference type="EMBL" id="PDWZ02000004">
    <property type="protein sequence ID" value="KAB2106951.1"/>
    <property type="molecule type" value="Genomic_DNA"/>
</dbReference>
<protein>
    <submittedName>
        <fullName evidence="1">Uncharacterized protein</fullName>
    </submittedName>
</protein>